<dbReference type="RefSeq" id="WP_212213990.1">
    <property type="nucleotide sequence ID" value="NZ_JAGUCO010000002.1"/>
</dbReference>
<keyword evidence="1" id="KW-0812">Transmembrane</keyword>
<proteinExistence type="predicted"/>
<evidence type="ECO:0008006" key="4">
    <source>
        <dbReference type="Google" id="ProtNLM"/>
    </source>
</evidence>
<feature type="transmembrane region" description="Helical" evidence="1">
    <location>
        <begin position="72"/>
        <end position="94"/>
    </location>
</feature>
<evidence type="ECO:0000313" key="2">
    <source>
        <dbReference type="EMBL" id="MBS2097502.1"/>
    </source>
</evidence>
<name>A0ABS5JRN5_9BACT</name>
<sequence>MENNDTNEQTDISLVLNSDEIKSHLLEAAKWGKFLSIMGYIGIGFIVLAGIVGTIGLSIAGGAAMGATGVPMGFLGVIYLVIALIYYFPVSYLYKFSTQMKQAILTGNTFTLTSGFGNLKSLFKFMGVFTIVMLSLYALIIVIAVPIAMMAGF</sequence>
<dbReference type="EMBL" id="JAGUCO010000002">
    <property type="protein sequence ID" value="MBS2097502.1"/>
    <property type="molecule type" value="Genomic_DNA"/>
</dbReference>
<comment type="caution">
    <text evidence="2">The sequence shown here is derived from an EMBL/GenBank/DDBJ whole genome shotgun (WGS) entry which is preliminary data.</text>
</comment>
<accession>A0ABS5JRN5</accession>
<evidence type="ECO:0000256" key="1">
    <source>
        <dbReference type="SAM" id="Phobius"/>
    </source>
</evidence>
<organism evidence="2 3">
    <name type="scientific">Carboxylicivirga linearis</name>
    <dbReference type="NCBI Taxonomy" id="1628157"/>
    <lineage>
        <taxon>Bacteria</taxon>
        <taxon>Pseudomonadati</taxon>
        <taxon>Bacteroidota</taxon>
        <taxon>Bacteroidia</taxon>
        <taxon>Marinilabiliales</taxon>
        <taxon>Marinilabiliaceae</taxon>
        <taxon>Carboxylicivirga</taxon>
    </lineage>
</organism>
<keyword evidence="1" id="KW-1133">Transmembrane helix</keyword>
<keyword evidence="3" id="KW-1185">Reference proteome</keyword>
<feature type="transmembrane region" description="Helical" evidence="1">
    <location>
        <begin position="37"/>
        <end position="60"/>
    </location>
</feature>
<keyword evidence="1" id="KW-0472">Membrane</keyword>
<evidence type="ECO:0000313" key="3">
    <source>
        <dbReference type="Proteomes" id="UP000708576"/>
    </source>
</evidence>
<dbReference type="Proteomes" id="UP000708576">
    <property type="component" value="Unassembled WGS sequence"/>
</dbReference>
<gene>
    <name evidence="2" type="ORF">KEM10_04365</name>
</gene>
<protein>
    <recommendedName>
        <fullName evidence="4">DUF5362 domain-containing protein</fullName>
    </recommendedName>
</protein>
<reference evidence="2 3" key="1">
    <citation type="journal article" date="2015" name="Int. J. Syst. Evol. Microbiol.">
        <title>Carboxylicivirga linearis sp. nov., isolated from a sea cucumber culture pond.</title>
        <authorList>
            <person name="Wang F.Q."/>
            <person name="Zhou Y.X."/>
            <person name="Lin X.Z."/>
            <person name="Chen G.J."/>
            <person name="Du Z.J."/>
        </authorList>
    </citation>
    <scope>NUCLEOTIDE SEQUENCE [LARGE SCALE GENOMIC DNA]</scope>
    <source>
        <strain evidence="2 3">FB218</strain>
    </source>
</reference>
<feature type="transmembrane region" description="Helical" evidence="1">
    <location>
        <begin position="128"/>
        <end position="151"/>
    </location>
</feature>